<evidence type="ECO:0000313" key="13">
    <source>
        <dbReference type="Proteomes" id="UP000054359"/>
    </source>
</evidence>
<dbReference type="PANTHER" id="PTHR24394">
    <property type="entry name" value="ZINC FINGER PROTEIN"/>
    <property type="match status" value="1"/>
</dbReference>
<organism evidence="12 13">
    <name type="scientific">Stegodyphus mimosarum</name>
    <name type="common">African social velvet spider</name>
    <dbReference type="NCBI Taxonomy" id="407821"/>
    <lineage>
        <taxon>Eukaryota</taxon>
        <taxon>Metazoa</taxon>
        <taxon>Ecdysozoa</taxon>
        <taxon>Arthropoda</taxon>
        <taxon>Chelicerata</taxon>
        <taxon>Arachnida</taxon>
        <taxon>Araneae</taxon>
        <taxon>Araneomorphae</taxon>
        <taxon>Entelegynae</taxon>
        <taxon>Eresoidea</taxon>
        <taxon>Eresidae</taxon>
        <taxon>Stegodyphus</taxon>
    </lineage>
</organism>
<dbReference type="InterPro" id="IPR013087">
    <property type="entry name" value="Znf_C2H2_type"/>
</dbReference>
<keyword evidence="5 10" id="KW-0863">Zinc-finger</keyword>
<reference evidence="12 13" key="1">
    <citation type="submission" date="2013-11" db="EMBL/GenBank/DDBJ databases">
        <title>Genome sequencing of Stegodyphus mimosarum.</title>
        <authorList>
            <person name="Bechsgaard J."/>
        </authorList>
    </citation>
    <scope>NUCLEOTIDE SEQUENCE [LARGE SCALE GENOMIC DNA]</scope>
</reference>
<dbReference type="Proteomes" id="UP000054359">
    <property type="component" value="Unassembled WGS sequence"/>
</dbReference>
<evidence type="ECO:0000256" key="3">
    <source>
        <dbReference type="ARBA" id="ARBA00022723"/>
    </source>
</evidence>
<dbReference type="GO" id="GO:0005634">
    <property type="term" value="C:nucleus"/>
    <property type="evidence" value="ECO:0007669"/>
    <property type="project" value="UniProtKB-SubCell"/>
</dbReference>
<dbReference type="GO" id="GO:0000981">
    <property type="term" value="F:DNA-binding transcription factor activity, RNA polymerase II-specific"/>
    <property type="evidence" value="ECO:0007669"/>
    <property type="project" value="TreeGrafter"/>
</dbReference>
<dbReference type="AlphaFoldDB" id="A0A087TJ31"/>
<dbReference type="EMBL" id="KK115430">
    <property type="protein sequence ID" value="KFM65120.1"/>
    <property type="molecule type" value="Genomic_DNA"/>
</dbReference>
<comment type="similarity">
    <text evidence="2">Belongs to the krueppel C2H2-type zinc-finger protein family.</text>
</comment>
<evidence type="ECO:0000256" key="6">
    <source>
        <dbReference type="ARBA" id="ARBA00022833"/>
    </source>
</evidence>
<dbReference type="SUPFAM" id="SSF57667">
    <property type="entry name" value="beta-beta-alpha zinc fingers"/>
    <property type="match status" value="1"/>
</dbReference>
<dbReference type="FunFam" id="3.30.160.60:FF:000761">
    <property type="entry name" value="Zinc finger protein 449"/>
    <property type="match status" value="1"/>
</dbReference>
<dbReference type="FunFam" id="3.30.160.60:FF:000446">
    <property type="entry name" value="Zinc finger protein"/>
    <property type="match status" value="1"/>
</dbReference>
<keyword evidence="7" id="KW-0805">Transcription regulation</keyword>
<keyword evidence="9" id="KW-0539">Nucleus</keyword>
<dbReference type="PANTHER" id="PTHR24394:SF29">
    <property type="entry name" value="MYONEURIN"/>
    <property type="match status" value="1"/>
</dbReference>
<evidence type="ECO:0000256" key="9">
    <source>
        <dbReference type="ARBA" id="ARBA00023242"/>
    </source>
</evidence>
<evidence type="ECO:0000256" key="8">
    <source>
        <dbReference type="ARBA" id="ARBA00023163"/>
    </source>
</evidence>
<sequence>MVIHTRKNPHICEVCRKSFRKKCKLNLHMLLHTGEKPHVCEVCNKLFRQM</sequence>
<gene>
    <name evidence="12" type="ORF">X975_14287</name>
</gene>
<feature type="domain" description="C2H2-type" evidence="11">
    <location>
        <begin position="10"/>
        <end position="37"/>
    </location>
</feature>
<keyword evidence="8" id="KW-0804">Transcription</keyword>
<proteinExistence type="inferred from homology"/>
<evidence type="ECO:0000256" key="2">
    <source>
        <dbReference type="ARBA" id="ARBA00006991"/>
    </source>
</evidence>
<evidence type="ECO:0000313" key="12">
    <source>
        <dbReference type="EMBL" id="KFM65120.1"/>
    </source>
</evidence>
<evidence type="ECO:0000256" key="10">
    <source>
        <dbReference type="PROSITE-ProRule" id="PRU00042"/>
    </source>
</evidence>
<name>A0A087TJ31_STEMI</name>
<dbReference type="GO" id="GO:0008270">
    <property type="term" value="F:zinc ion binding"/>
    <property type="evidence" value="ECO:0007669"/>
    <property type="project" value="UniProtKB-KW"/>
</dbReference>
<dbReference type="PROSITE" id="PS00028">
    <property type="entry name" value="ZINC_FINGER_C2H2_1"/>
    <property type="match status" value="1"/>
</dbReference>
<feature type="non-terminal residue" evidence="12">
    <location>
        <position position="50"/>
    </location>
</feature>
<evidence type="ECO:0000256" key="7">
    <source>
        <dbReference type="ARBA" id="ARBA00023015"/>
    </source>
</evidence>
<evidence type="ECO:0000259" key="11">
    <source>
        <dbReference type="PROSITE" id="PS50157"/>
    </source>
</evidence>
<keyword evidence="4" id="KW-0677">Repeat</keyword>
<accession>A0A087TJ31</accession>
<comment type="subcellular location">
    <subcellularLocation>
        <location evidence="1">Nucleus</location>
    </subcellularLocation>
</comment>
<protein>
    <submittedName>
        <fullName evidence="12">Zinc finger protein 721</fullName>
    </submittedName>
</protein>
<dbReference type="Gene3D" id="3.30.160.60">
    <property type="entry name" value="Classic Zinc Finger"/>
    <property type="match status" value="2"/>
</dbReference>
<evidence type="ECO:0000256" key="1">
    <source>
        <dbReference type="ARBA" id="ARBA00004123"/>
    </source>
</evidence>
<keyword evidence="6" id="KW-0862">Zinc</keyword>
<dbReference type="InterPro" id="IPR036236">
    <property type="entry name" value="Znf_C2H2_sf"/>
</dbReference>
<evidence type="ECO:0000256" key="4">
    <source>
        <dbReference type="ARBA" id="ARBA00022737"/>
    </source>
</evidence>
<dbReference type="PROSITE" id="PS50157">
    <property type="entry name" value="ZINC_FINGER_C2H2_2"/>
    <property type="match status" value="1"/>
</dbReference>
<keyword evidence="3" id="KW-0479">Metal-binding</keyword>
<evidence type="ECO:0000256" key="5">
    <source>
        <dbReference type="ARBA" id="ARBA00022771"/>
    </source>
</evidence>
<dbReference type="OrthoDB" id="6428463at2759"/>
<keyword evidence="13" id="KW-1185">Reference proteome</keyword>